<dbReference type="Proteomes" id="UP000051181">
    <property type="component" value="Unassembled WGS sequence"/>
</dbReference>
<dbReference type="AlphaFoldDB" id="A0A0R1EXA0"/>
<comment type="caution">
    <text evidence="8">The sequence shown here is derived from an EMBL/GenBank/DDBJ whole genome shotgun (WGS) entry which is preliminary data.</text>
</comment>
<proteinExistence type="inferred from homology"/>
<dbReference type="Pfam" id="PF09335">
    <property type="entry name" value="VTT_dom"/>
    <property type="match status" value="1"/>
</dbReference>
<dbReference type="EMBL" id="AZCN01000102">
    <property type="protein sequence ID" value="KRK14140.1"/>
    <property type="molecule type" value="Genomic_DNA"/>
</dbReference>
<gene>
    <name evidence="8" type="ORF">FD22_GL000157</name>
</gene>
<comment type="similarity">
    <text evidence="6">Belongs to the TVP38/TMEM64 family.</text>
</comment>
<dbReference type="PANTHER" id="PTHR12677:SF49">
    <property type="entry name" value="TVP38_TMEM64 FAMILY MEMBRANE PROTEIN"/>
    <property type="match status" value="1"/>
</dbReference>
<evidence type="ECO:0000313" key="9">
    <source>
        <dbReference type="Proteomes" id="UP000051181"/>
    </source>
</evidence>
<accession>A0A0R1EXA0</accession>
<organism evidence="8 9">
    <name type="scientific">Loigolactobacillus coryniformis subsp. coryniformis KCTC 3167 = DSM 20001</name>
    <dbReference type="NCBI Taxonomy" id="913848"/>
    <lineage>
        <taxon>Bacteria</taxon>
        <taxon>Bacillati</taxon>
        <taxon>Bacillota</taxon>
        <taxon>Bacilli</taxon>
        <taxon>Lactobacillales</taxon>
        <taxon>Lactobacillaceae</taxon>
        <taxon>Loigolactobacillus</taxon>
    </lineage>
</organism>
<evidence type="ECO:0000256" key="3">
    <source>
        <dbReference type="ARBA" id="ARBA00022692"/>
    </source>
</evidence>
<dbReference type="PATRIC" id="fig|913848.6.peg.156"/>
<keyword evidence="5 6" id="KW-0472">Membrane</keyword>
<feature type="transmembrane region" description="Helical" evidence="6">
    <location>
        <begin position="88"/>
        <end position="105"/>
    </location>
</feature>
<comment type="subcellular location">
    <subcellularLocation>
        <location evidence="1 6">Cell membrane</location>
        <topology evidence="1 6">Multi-pass membrane protein</topology>
    </subcellularLocation>
</comment>
<evidence type="ECO:0000256" key="2">
    <source>
        <dbReference type="ARBA" id="ARBA00022475"/>
    </source>
</evidence>
<feature type="domain" description="VTT" evidence="7">
    <location>
        <begin position="68"/>
        <end position="185"/>
    </location>
</feature>
<keyword evidence="2 6" id="KW-1003">Cell membrane</keyword>
<feature type="transmembrane region" description="Helical" evidence="6">
    <location>
        <begin position="138"/>
        <end position="159"/>
    </location>
</feature>
<evidence type="ECO:0000256" key="5">
    <source>
        <dbReference type="ARBA" id="ARBA00023136"/>
    </source>
</evidence>
<evidence type="ECO:0000256" key="4">
    <source>
        <dbReference type="ARBA" id="ARBA00022989"/>
    </source>
</evidence>
<protein>
    <recommendedName>
        <fullName evidence="6">TVP38/TMEM64 family membrane protein</fullName>
    </recommendedName>
</protein>
<name>A0A0R1EXA0_9LACO</name>
<keyword evidence="3 6" id="KW-0812">Transmembrane</keyword>
<dbReference type="RefSeq" id="WP_010010958.1">
    <property type="nucleotide sequence ID" value="NZ_AZCN01000102.1"/>
</dbReference>
<dbReference type="GeneID" id="65917417"/>
<dbReference type="eggNOG" id="COG0398">
    <property type="taxonomic scope" value="Bacteria"/>
</dbReference>
<sequence>MSTATSRRLLNIISLAGLIVSVWFTIYCFHLGVFKNTAALQNLVGHAEFFGPLLFIALQIVQVVIPIIPGGISLAAGVLIFGPVEGFVYNYIGIVIGSLIAFFLGRRFGKPLIHHLISQKTYDRYIGWLDNQNRFTKLFAIAIFLPVAPDDVLCLLAGLTKMSFKTFTMIILLGKPATILAYSYALVYGGMFISHIL</sequence>
<evidence type="ECO:0000256" key="1">
    <source>
        <dbReference type="ARBA" id="ARBA00004651"/>
    </source>
</evidence>
<evidence type="ECO:0000313" key="8">
    <source>
        <dbReference type="EMBL" id="KRK14140.1"/>
    </source>
</evidence>
<reference evidence="8 9" key="1">
    <citation type="journal article" date="2015" name="Genome Announc.">
        <title>Expanding the biotechnology potential of lactobacilli through comparative genomics of 213 strains and associated genera.</title>
        <authorList>
            <person name="Sun Z."/>
            <person name="Harris H.M."/>
            <person name="McCann A."/>
            <person name="Guo C."/>
            <person name="Argimon S."/>
            <person name="Zhang W."/>
            <person name="Yang X."/>
            <person name="Jeffery I.B."/>
            <person name="Cooney J.C."/>
            <person name="Kagawa T.F."/>
            <person name="Liu W."/>
            <person name="Song Y."/>
            <person name="Salvetti E."/>
            <person name="Wrobel A."/>
            <person name="Rasinkangas P."/>
            <person name="Parkhill J."/>
            <person name="Rea M.C."/>
            <person name="O'Sullivan O."/>
            <person name="Ritari J."/>
            <person name="Douillard F.P."/>
            <person name="Paul Ross R."/>
            <person name="Yang R."/>
            <person name="Briner A.E."/>
            <person name="Felis G.E."/>
            <person name="de Vos W.M."/>
            <person name="Barrangou R."/>
            <person name="Klaenhammer T.R."/>
            <person name="Caufield P.W."/>
            <person name="Cui Y."/>
            <person name="Zhang H."/>
            <person name="O'Toole P.W."/>
        </authorList>
    </citation>
    <scope>NUCLEOTIDE SEQUENCE [LARGE SCALE GENOMIC DNA]</scope>
    <source>
        <strain evidence="8 9">DSM 20001</strain>
    </source>
</reference>
<dbReference type="InterPro" id="IPR015414">
    <property type="entry name" value="TMEM64"/>
</dbReference>
<dbReference type="InterPro" id="IPR032816">
    <property type="entry name" value="VTT_dom"/>
</dbReference>
<feature type="transmembrane region" description="Helical" evidence="6">
    <location>
        <begin position="53"/>
        <end position="81"/>
    </location>
</feature>
<dbReference type="GO" id="GO:0005886">
    <property type="term" value="C:plasma membrane"/>
    <property type="evidence" value="ECO:0007669"/>
    <property type="project" value="UniProtKB-SubCell"/>
</dbReference>
<keyword evidence="4 6" id="KW-1133">Transmembrane helix</keyword>
<evidence type="ECO:0000256" key="6">
    <source>
        <dbReference type="RuleBase" id="RU366058"/>
    </source>
</evidence>
<evidence type="ECO:0000259" key="7">
    <source>
        <dbReference type="Pfam" id="PF09335"/>
    </source>
</evidence>
<dbReference type="PANTHER" id="PTHR12677">
    <property type="entry name" value="GOLGI APPARATUS MEMBRANE PROTEIN TVP38-RELATED"/>
    <property type="match status" value="1"/>
</dbReference>
<feature type="transmembrane region" description="Helical" evidence="6">
    <location>
        <begin position="179"/>
        <end position="196"/>
    </location>
</feature>
<feature type="transmembrane region" description="Helical" evidence="6">
    <location>
        <begin position="12"/>
        <end position="33"/>
    </location>
</feature>